<evidence type="ECO:0000256" key="5">
    <source>
        <dbReference type="PIRSR" id="PIRSR036894-1"/>
    </source>
</evidence>
<evidence type="ECO:0000313" key="9">
    <source>
        <dbReference type="EMBL" id="KGN02269.1"/>
    </source>
</evidence>
<dbReference type="InterPro" id="IPR014710">
    <property type="entry name" value="RmlC-like_jellyroll"/>
</dbReference>
<accession>A0AA89CRV2</accession>
<keyword evidence="1 5" id="KW-0479">Metal-binding</keyword>
<evidence type="ECO:0000259" key="7">
    <source>
        <dbReference type="Pfam" id="PF20511"/>
    </source>
</evidence>
<proteinExistence type="predicted"/>
<dbReference type="PANTHER" id="PTHR42742:SF3">
    <property type="entry name" value="FRUCTOKINASE"/>
    <property type="match status" value="1"/>
</dbReference>
<dbReference type="CDD" id="cd07010">
    <property type="entry name" value="cupin_PMI_type_I_N_bac"/>
    <property type="match status" value="1"/>
</dbReference>
<evidence type="ECO:0000256" key="4">
    <source>
        <dbReference type="ARBA" id="ARBA00030762"/>
    </source>
</evidence>
<feature type="active site" evidence="6">
    <location>
        <position position="192"/>
    </location>
</feature>
<evidence type="ECO:0000256" key="3">
    <source>
        <dbReference type="ARBA" id="ARBA00029741"/>
    </source>
</evidence>
<keyword evidence="9" id="KW-0413">Isomerase</keyword>
<reference evidence="9 10" key="1">
    <citation type="submission" date="2014-01" db="EMBL/GenBank/DDBJ databases">
        <title>Plasmidome dynamics in the species complex Clostridium novyi sensu lato converts strains of independent lineages into distinctly different pathogens.</title>
        <authorList>
            <person name="Skarin H."/>
            <person name="Segerman B."/>
        </authorList>
    </citation>
    <scope>NUCLEOTIDE SEQUENCE [LARGE SCALE GENOMIC DNA]</scope>
    <source>
        <strain evidence="9 10">4570</strain>
    </source>
</reference>
<gene>
    <name evidence="9" type="ORF">Z969_06410</name>
</gene>
<dbReference type="GO" id="GO:0008270">
    <property type="term" value="F:zinc ion binding"/>
    <property type="evidence" value="ECO:0007669"/>
    <property type="project" value="InterPro"/>
</dbReference>
<dbReference type="RefSeq" id="WP_039249736.1">
    <property type="nucleotide sequence ID" value="NZ_JDRX01000011.1"/>
</dbReference>
<protein>
    <recommendedName>
        <fullName evidence="3">Phosphohexomutase</fullName>
    </recommendedName>
    <alternativeName>
        <fullName evidence="4">Phosphomannose isomerase</fullName>
    </alternativeName>
</protein>
<dbReference type="InterPro" id="IPR046457">
    <property type="entry name" value="PMI_typeI_cat"/>
</dbReference>
<feature type="domain" description="Phosphomannose isomerase type I catalytic" evidence="7">
    <location>
        <begin position="6"/>
        <end position="106"/>
    </location>
</feature>
<feature type="binding site" evidence="5">
    <location>
        <position position="97"/>
    </location>
    <ligand>
        <name>Zn(2+)</name>
        <dbReference type="ChEBI" id="CHEBI:29105"/>
    </ligand>
</feature>
<keyword evidence="2 5" id="KW-0862">Zinc</keyword>
<dbReference type="SUPFAM" id="SSF51182">
    <property type="entry name" value="RmlC-like cupins"/>
    <property type="match status" value="1"/>
</dbReference>
<dbReference type="InterPro" id="IPR011051">
    <property type="entry name" value="RmlC_Cupin_sf"/>
</dbReference>
<evidence type="ECO:0000313" key="10">
    <source>
        <dbReference type="Proteomes" id="UP000030016"/>
    </source>
</evidence>
<dbReference type="GO" id="GO:0004476">
    <property type="term" value="F:mannose-6-phosphate isomerase activity"/>
    <property type="evidence" value="ECO:0007669"/>
    <property type="project" value="InterPro"/>
</dbReference>
<comment type="caution">
    <text evidence="9">The sequence shown here is derived from an EMBL/GenBank/DDBJ whole genome shotgun (WGS) entry which is preliminary data.</text>
</comment>
<dbReference type="PIRSF" id="PIRSF036894">
    <property type="entry name" value="PMI_Firm_short"/>
    <property type="match status" value="1"/>
</dbReference>
<dbReference type="PANTHER" id="PTHR42742">
    <property type="entry name" value="TRANSCRIPTIONAL REPRESSOR MPRA"/>
    <property type="match status" value="1"/>
</dbReference>
<evidence type="ECO:0000256" key="6">
    <source>
        <dbReference type="PIRSR" id="PIRSR036894-2"/>
    </source>
</evidence>
<dbReference type="GO" id="GO:0005975">
    <property type="term" value="P:carbohydrate metabolic process"/>
    <property type="evidence" value="ECO:0007669"/>
    <property type="project" value="InterPro"/>
</dbReference>
<feature type="domain" description="Mannose-6-phosphate isomerase cupin" evidence="8">
    <location>
        <begin position="233"/>
        <end position="310"/>
    </location>
</feature>
<sequence length="326" mass="37248">MYPIKFENLYYEKIWGGRDLELFRDDIPEGNIGESWDVACHKNGMSIVKNGEFKGLRLDELIEKEKENLLGTKIDRNWFPLLIKLINAKDKLSVQVHPNDEYAKRVEGDMGKTEVWYVVEAFEGANLVVGTKGKCTKEEFKAAIEEGKLDSYLNRIPVKKGDVYLVQSGLVHAIGEGVIIAEIQQNSDTTYRVYDYNRGREIHVQKALDVIDLNLNGEKNEGVEIKKDGYTKNYLCLGRDFSLELYDIQNSAEEESDLERFFIFTCVEGNGEILYKDGEEEIKTGDSILIPATLGNYTLKGNMKLLKSYVPDIKKVEKSILDEIEY</sequence>
<dbReference type="Gene3D" id="2.60.120.10">
    <property type="entry name" value="Jelly Rolls"/>
    <property type="match status" value="2"/>
</dbReference>
<evidence type="ECO:0000256" key="2">
    <source>
        <dbReference type="ARBA" id="ARBA00022833"/>
    </source>
</evidence>
<dbReference type="AlphaFoldDB" id="A0AA89CRV2"/>
<comment type="cofactor">
    <cofactor evidence="5">
        <name>Zn(2+)</name>
        <dbReference type="ChEBI" id="CHEBI:29105"/>
    </cofactor>
    <text evidence="5">Binds 1 zinc ion per subunit.</text>
</comment>
<dbReference type="InterPro" id="IPR049071">
    <property type="entry name" value="MPI_cupin_dom"/>
</dbReference>
<dbReference type="Proteomes" id="UP000030016">
    <property type="component" value="Unassembled WGS sequence"/>
</dbReference>
<feature type="binding site" evidence="5">
    <location>
        <position position="172"/>
    </location>
    <ligand>
        <name>Zn(2+)</name>
        <dbReference type="ChEBI" id="CHEBI:29105"/>
    </ligand>
</feature>
<dbReference type="EMBL" id="JDRX01000011">
    <property type="protein sequence ID" value="KGN02269.1"/>
    <property type="molecule type" value="Genomic_DNA"/>
</dbReference>
<dbReference type="InterPro" id="IPR051804">
    <property type="entry name" value="Carb_Metab_Reg_Kinase/Isom"/>
</dbReference>
<evidence type="ECO:0000256" key="1">
    <source>
        <dbReference type="ARBA" id="ARBA00022723"/>
    </source>
</evidence>
<evidence type="ECO:0000259" key="8">
    <source>
        <dbReference type="Pfam" id="PF21621"/>
    </source>
</evidence>
<feature type="binding site" evidence="5">
    <location>
        <position position="114"/>
    </location>
    <ligand>
        <name>Zn(2+)</name>
        <dbReference type="ChEBI" id="CHEBI:29105"/>
    </ligand>
</feature>
<dbReference type="InterPro" id="IPR014628">
    <property type="entry name" value="Man6P_isomerase_Firm_short"/>
</dbReference>
<name>A0AA89CRV2_CLONO</name>
<organism evidence="9 10">
    <name type="scientific">Clostridium novyi A str. 4570</name>
    <dbReference type="NCBI Taxonomy" id="1444290"/>
    <lineage>
        <taxon>Bacteria</taxon>
        <taxon>Bacillati</taxon>
        <taxon>Bacillota</taxon>
        <taxon>Clostridia</taxon>
        <taxon>Eubacteriales</taxon>
        <taxon>Clostridiaceae</taxon>
        <taxon>Clostridium</taxon>
    </lineage>
</organism>
<dbReference type="Pfam" id="PF21621">
    <property type="entry name" value="MPI_cupin_dom"/>
    <property type="match status" value="1"/>
</dbReference>
<dbReference type="Pfam" id="PF20511">
    <property type="entry name" value="PMI_typeI_cat"/>
    <property type="match status" value="1"/>
</dbReference>